<feature type="region of interest" description="Disordered" evidence="1">
    <location>
        <begin position="69"/>
        <end position="89"/>
    </location>
</feature>
<accession>A0A562ES84</accession>
<evidence type="ECO:0000313" key="5">
    <source>
        <dbReference type="Proteomes" id="UP000317573"/>
    </source>
</evidence>
<dbReference type="AlphaFoldDB" id="A0A562ES84"/>
<feature type="compositionally biased region" description="Low complexity" evidence="1">
    <location>
        <begin position="244"/>
        <end position="254"/>
    </location>
</feature>
<keyword evidence="2" id="KW-0732">Signal</keyword>
<dbReference type="Proteomes" id="UP000317573">
    <property type="component" value="Unassembled WGS sequence"/>
</dbReference>
<evidence type="ECO:0000256" key="1">
    <source>
        <dbReference type="SAM" id="MobiDB-lite"/>
    </source>
</evidence>
<name>A0A562ES84_RHORH</name>
<feature type="chain" id="PRO_5038491224" description="DUF6777 domain-containing protein" evidence="2">
    <location>
        <begin position="20"/>
        <end position="354"/>
    </location>
</feature>
<proteinExistence type="predicted"/>
<dbReference type="PROSITE" id="PS51257">
    <property type="entry name" value="PROKAR_LIPOPROTEIN"/>
    <property type="match status" value="1"/>
</dbReference>
<comment type="caution">
    <text evidence="4">The sequence shown here is derived from an EMBL/GenBank/DDBJ whole genome shotgun (WGS) entry which is preliminary data.</text>
</comment>
<organism evidence="4 5">
    <name type="scientific">Rhodococcus rhodochrous J45</name>
    <dbReference type="NCBI Taxonomy" id="935266"/>
    <lineage>
        <taxon>Bacteria</taxon>
        <taxon>Bacillati</taxon>
        <taxon>Actinomycetota</taxon>
        <taxon>Actinomycetes</taxon>
        <taxon>Mycobacteriales</taxon>
        <taxon>Nocardiaceae</taxon>
        <taxon>Rhodococcus</taxon>
    </lineage>
</organism>
<feature type="compositionally biased region" description="Pro residues" evidence="1">
    <location>
        <begin position="344"/>
        <end position="354"/>
    </location>
</feature>
<gene>
    <name evidence="4" type="ORF">L618_000100001830</name>
</gene>
<dbReference type="InterPro" id="IPR046704">
    <property type="entry name" value="DUF6777"/>
</dbReference>
<reference evidence="4 5" key="1">
    <citation type="submission" date="2019-07" db="EMBL/GenBank/DDBJ databases">
        <title>Genome sequencing of lignin-degrading bacterial isolates.</title>
        <authorList>
            <person name="Gladden J."/>
        </authorList>
    </citation>
    <scope>NUCLEOTIDE SEQUENCE [LARGE SCALE GENOMIC DNA]</scope>
    <source>
        <strain evidence="4 5">J45</strain>
    </source>
</reference>
<dbReference type="EMBL" id="VLJT01000001">
    <property type="protein sequence ID" value="TWH24729.1"/>
    <property type="molecule type" value="Genomic_DNA"/>
</dbReference>
<sequence>MASDTVRGFGLALALTALAAGACSSGGSVETTTPVQLHVATAQDDPWTPRLVPPQVPVAVPPPPPEVVEDGGDPVTATAGTPAVPGDRPALYGGSLDRPLCDREGLILHLEEDPAKAEAWRGVLGVPDIRGYTDTLTAVLLRADTRVTMHEYRDGAARPVQSLLERGTIVLVDELGVPRVRCVRGNPLSAPVLTGNDELEGPKWPGLNAERMFVVQPAATAVRELEVVDITTGAMVPVPVGEALPKTTAPAAPETTEESRPETEALQVPVPAPRRDPVPEAAAPPPPPPPEPPPPPPPAPEPPPPPPPAPEPAPAPAPAPAPPPAPRAPAPPPPPPQIQIQIPGAPPVVIPLPF</sequence>
<dbReference type="Pfam" id="PF20568">
    <property type="entry name" value="DUF6777"/>
    <property type="match status" value="1"/>
</dbReference>
<dbReference type="RefSeq" id="WP_145690386.1">
    <property type="nucleotide sequence ID" value="NZ_VLJT01000001.1"/>
</dbReference>
<evidence type="ECO:0000256" key="2">
    <source>
        <dbReference type="SAM" id="SignalP"/>
    </source>
</evidence>
<evidence type="ECO:0000259" key="3">
    <source>
        <dbReference type="Pfam" id="PF20568"/>
    </source>
</evidence>
<feature type="domain" description="DUF6777" evidence="3">
    <location>
        <begin position="83"/>
        <end position="240"/>
    </location>
</feature>
<feature type="region of interest" description="Disordered" evidence="1">
    <location>
        <begin position="244"/>
        <end position="354"/>
    </location>
</feature>
<feature type="signal peptide" evidence="2">
    <location>
        <begin position="1"/>
        <end position="19"/>
    </location>
</feature>
<protein>
    <recommendedName>
        <fullName evidence="3">DUF6777 domain-containing protein</fullName>
    </recommendedName>
</protein>
<evidence type="ECO:0000313" key="4">
    <source>
        <dbReference type="EMBL" id="TWH24729.1"/>
    </source>
</evidence>
<feature type="compositionally biased region" description="Pro residues" evidence="1">
    <location>
        <begin position="282"/>
        <end position="337"/>
    </location>
</feature>